<dbReference type="GO" id="GO:0007004">
    <property type="term" value="P:telomere maintenance via telomerase"/>
    <property type="evidence" value="ECO:0007669"/>
    <property type="project" value="TreeGrafter"/>
</dbReference>
<dbReference type="GO" id="GO:0030870">
    <property type="term" value="C:Mre11 complex"/>
    <property type="evidence" value="ECO:0007669"/>
    <property type="project" value="TreeGrafter"/>
</dbReference>
<feature type="region of interest" description="Disordered" evidence="2">
    <location>
        <begin position="145"/>
        <end position="173"/>
    </location>
</feature>
<sequence length="576" mass="66868">LGVKNKIIEDLHAALDNAEKIAAESQLASKDKIDNLEQRLMDLEQAGPQIIEPLDATSDNASSTIEALHRQLDLKNDELRDLRKQKDDTQWKLGEHQQWLQDANYRAAGLENDLEEKRQHIAELQSMLESLKRDLEEQERASQETVNNLNEKLRQLEETPTATSDASSTRQLEEKVENLLGEIATKDGRMNELEKAKNDAEWSLGEHRQWLADANNRIKELMNVVDEKERFIDSLKRNNEELLQKLEDIKSQAAAGVDEKLRENDKLRKNLEQIVSELNNLKDATIPKAEYEELKGKLVQLEEASVGSPSAEQFANLESELENIRKKAEEEQEVIENLEKQKNDLEWSLGEHCQWLQDTKNWASSLENELNESRNATRDLEKQLHDANALADDLKRDRSALEDKLEQMEREREMAIKPSDFDALKDELENVKNELEAKRERVSNLESRLADVERFLDEKHQQLCKAISRTALQAIELVLKGELKNYTNAERNTLPFLCVKMRREIFALLIIDLYYFKAQVNVEDEMEKLNHYDSLMPEAAELDNAEMQQLKNRMEEDRKQVDVLRKENERLISDMK</sequence>
<dbReference type="GO" id="GO:0000722">
    <property type="term" value="P:telomere maintenance via recombination"/>
    <property type="evidence" value="ECO:0007669"/>
    <property type="project" value="TreeGrafter"/>
</dbReference>
<dbReference type="GO" id="GO:0006302">
    <property type="term" value="P:double-strand break repair"/>
    <property type="evidence" value="ECO:0007669"/>
    <property type="project" value="TreeGrafter"/>
</dbReference>
<evidence type="ECO:0000256" key="1">
    <source>
        <dbReference type="SAM" id="Coils"/>
    </source>
</evidence>
<dbReference type="GO" id="GO:0000794">
    <property type="term" value="C:condensed nuclear chromosome"/>
    <property type="evidence" value="ECO:0007669"/>
    <property type="project" value="TreeGrafter"/>
</dbReference>
<dbReference type="WBParaSite" id="GPUH_0001636201-mRNA-1">
    <property type="protein sequence ID" value="GPUH_0001636201-mRNA-1"/>
    <property type="gene ID" value="GPUH_0001636201"/>
</dbReference>
<proteinExistence type="predicted"/>
<feature type="compositionally biased region" description="Polar residues" evidence="2">
    <location>
        <begin position="158"/>
        <end position="170"/>
    </location>
</feature>
<evidence type="ECO:0000313" key="3">
    <source>
        <dbReference type="WBParaSite" id="GPUH_0001636201-mRNA-1"/>
    </source>
</evidence>
<dbReference type="PANTHER" id="PTHR18867:SF12">
    <property type="entry name" value="DNA REPAIR PROTEIN RAD50"/>
    <property type="match status" value="1"/>
</dbReference>
<dbReference type="PANTHER" id="PTHR18867">
    <property type="entry name" value="RAD50"/>
    <property type="match status" value="1"/>
</dbReference>
<accession>A0A183E5U9</accession>
<keyword evidence="1" id="KW-0175">Coiled coil</keyword>
<protein>
    <submittedName>
        <fullName evidence="3">Thyroid receptor-interacting protein 11</fullName>
    </submittedName>
</protein>
<evidence type="ECO:0000256" key="2">
    <source>
        <dbReference type="SAM" id="MobiDB-lite"/>
    </source>
</evidence>
<dbReference type="GO" id="GO:0003691">
    <property type="term" value="F:double-stranded telomeric DNA binding"/>
    <property type="evidence" value="ECO:0007669"/>
    <property type="project" value="TreeGrafter"/>
</dbReference>
<dbReference type="GO" id="GO:0051880">
    <property type="term" value="F:G-quadruplex DNA binding"/>
    <property type="evidence" value="ECO:0007669"/>
    <property type="project" value="TreeGrafter"/>
</dbReference>
<dbReference type="GO" id="GO:0070192">
    <property type="term" value="P:chromosome organization involved in meiotic cell cycle"/>
    <property type="evidence" value="ECO:0007669"/>
    <property type="project" value="TreeGrafter"/>
</dbReference>
<reference evidence="3" key="1">
    <citation type="submission" date="2016-06" db="UniProtKB">
        <authorList>
            <consortium name="WormBaseParasite"/>
        </authorList>
    </citation>
    <scope>IDENTIFICATION</scope>
</reference>
<feature type="coiled-coil region" evidence="1">
    <location>
        <begin position="311"/>
        <end position="462"/>
    </location>
</feature>
<name>A0A183E5U9_9BILA</name>
<dbReference type="Gene3D" id="1.10.287.1490">
    <property type="match status" value="2"/>
</dbReference>
<feature type="coiled-coil region" evidence="1">
    <location>
        <begin position="540"/>
        <end position="574"/>
    </location>
</feature>
<dbReference type="GO" id="GO:0043047">
    <property type="term" value="F:single-stranded telomeric DNA binding"/>
    <property type="evidence" value="ECO:0007669"/>
    <property type="project" value="TreeGrafter"/>
</dbReference>
<organism evidence="3">
    <name type="scientific">Gongylonema pulchrum</name>
    <dbReference type="NCBI Taxonomy" id="637853"/>
    <lineage>
        <taxon>Eukaryota</taxon>
        <taxon>Metazoa</taxon>
        <taxon>Ecdysozoa</taxon>
        <taxon>Nematoda</taxon>
        <taxon>Chromadorea</taxon>
        <taxon>Rhabditida</taxon>
        <taxon>Spirurina</taxon>
        <taxon>Spiruromorpha</taxon>
        <taxon>Spiruroidea</taxon>
        <taxon>Gongylonematidae</taxon>
        <taxon>Gongylonema</taxon>
    </lineage>
</organism>
<dbReference type="AlphaFoldDB" id="A0A183E5U9"/>
<dbReference type="SUPFAM" id="SSF46966">
    <property type="entry name" value="Spectrin repeat"/>
    <property type="match status" value="1"/>
</dbReference>